<accession>H6SLP4</accession>
<reference evidence="1 2" key="1">
    <citation type="submission" date="2012-02" db="EMBL/GenBank/DDBJ databases">
        <title>Shotgun genome sequence of Phaeospirillum photometricum DSM 122.</title>
        <authorList>
            <person name="Duquesne K."/>
            <person name="Sturgis J."/>
        </authorList>
    </citation>
    <scope>NUCLEOTIDE SEQUENCE [LARGE SCALE GENOMIC DNA]</scope>
    <source>
        <strain evidence="2">DSM122</strain>
    </source>
</reference>
<dbReference type="Gene3D" id="3.30.10.10">
    <property type="entry name" value="Trypsin Inhibitor V, subunit A"/>
    <property type="match status" value="1"/>
</dbReference>
<dbReference type="AlphaFoldDB" id="H6SLP4"/>
<gene>
    <name evidence="1" type="ORF">RSPPHO_02283</name>
</gene>
<evidence type="ECO:0000313" key="2">
    <source>
        <dbReference type="Proteomes" id="UP000033220"/>
    </source>
</evidence>
<proteinExistence type="predicted"/>
<evidence type="ECO:0000313" key="1">
    <source>
        <dbReference type="EMBL" id="CCG08909.1"/>
    </source>
</evidence>
<dbReference type="KEGG" id="rpm:RSPPHO_02283"/>
<dbReference type="HOGENOM" id="CLU_2976369_0_0_5"/>
<name>H6SLP4_PARPM</name>
<dbReference type="PATRIC" id="fig|1150469.3.peg.2568"/>
<organism evidence="1 2">
    <name type="scientific">Pararhodospirillum photometricum DSM 122</name>
    <dbReference type="NCBI Taxonomy" id="1150469"/>
    <lineage>
        <taxon>Bacteria</taxon>
        <taxon>Pseudomonadati</taxon>
        <taxon>Pseudomonadota</taxon>
        <taxon>Alphaproteobacteria</taxon>
        <taxon>Rhodospirillales</taxon>
        <taxon>Rhodospirillaceae</taxon>
        <taxon>Pararhodospirillum</taxon>
    </lineage>
</organism>
<protein>
    <submittedName>
        <fullName evidence="1">Uncharacterized protein</fullName>
    </submittedName>
</protein>
<dbReference type="EMBL" id="HE663493">
    <property type="protein sequence ID" value="CCG08909.1"/>
    <property type="molecule type" value="Genomic_DNA"/>
</dbReference>
<dbReference type="Proteomes" id="UP000033220">
    <property type="component" value="Chromosome DSM 122"/>
</dbReference>
<sequence length="65" mass="6959">MQDRVGALLIGSTASAPVGPTLRVSDLPLPHRIIPDGSILSDPRDPARLSVFLDARGRIARLECQ</sequence>
<keyword evidence="2" id="KW-1185">Reference proteome</keyword>